<reference evidence="3" key="1">
    <citation type="journal article" date="2014" name="Genome Announc.">
        <title>Draft genome sequences of six enterohepatic helicobacter species isolated from humans and one from rhesus macaques.</title>
        <authorList>
            <person name="Shen Z."/>
            <person name="Sheh A."/>
            <person name="Young S.K."/>
            <person name="Abouelliel A."/>
            <person name="Ward D.V."/>
            <person name="Earl A.M."/>
            <person name="Fox J.G."/>
        </authorList>
    </citation>
    <scope>NUCLEOTIDE SEQUENCE [LARGE SCALE GENOMIC DNA]</scope>
    <source>
        <strain evidence="3">MIT 98-5489</strain>
    </source>
</reference>
<dbReference type="eggNOG" id="ENOG502ZZDQ">
    <property type="taxonomic scope" value="Bacteria"/>
</dbReference>
<keyword evidence="1" id="KW-0472">Membrane</keyword>
<gene>
    <name evidence="2" type="ORF">HPMG_00552</name>
</gene>
<keyword evidence="1" id="KW-1133">Transmembrane helix</keyword>
<name>C5EYY0_9HELI</name>
<dbReference type="EMBL" id="DS990442">
    <property type="protein sequence ID" value="EEQ63095.1"/>
    <property type="molecule type" value="Genomic_DNA"/>
</dbReference>
<accession>C5EYY0</accession>
<keyword evidence="1" id="KW-0812">Transmembrane</keyword>
<feature type="transmembrane region" description="Helical" evidence="1">
    <location>
        <begin position="6"/>
        <end position="33"/>
    </location>
</feature>
<dbReference type="Proteomes" id="UP000003953">
    <property type="component" value="Unassembled WGS sequence"/>
</dbReference>
<protein>
    <submittedName>
        <fullName evidence="2">Uncharacterized protein</fullName>
    </submittedName>
</protein>
<organism evidence="2 3">
    <name type="scientific">Helicobacter pullorum MIT 98-5489</name>
    <dbReference type="NCBI Taxonomy" id="537972"/>
    <lineage>
        <taxon>Bacteria</taxon>
        <taxon>Pseudomonadati</taxon>
        <taxon>Campylobacterota</taxon>
        <taxon>Epsilonproteobacteria</taxon>
        <taxon>Campylobacterales</taxon>
        <taxon>Helicobacteraceae</taxon>
        <taxon>Helicobacter</taxon>
    </lineage>
</organism>
<evidence type="ECO:0000313" key="3">
    <source>
        <dbReference type="Proteomes" id="UP000003953"/>
    </source>
</evidence>
<dbReference type="AlphaFoldDB" id="C5EYY0"/>
<evidence type="ECO:0000313" key="2">
    <source>
        <dbReference type="EMBL" id="EEQ63095.1"/>
    </source>
</evidence>
<proteinExistence type="predicted"/>
<evidence type="ECO:0000256" key="1">
    <source>
        <dbReference type="SAM" id="Phobius"/>
    </source>
</evidence>
<keyword evidence="3" id="KW-1185">Reference proteome</keyword>
<dbReference type="HOGENOM" id="CLU_1738041_0_0_7"/>
<sequence>MMYNLNFYLFIWIALFVSMLPFMLLSSAFLILGKIQAYLEAQKSREKMLKNIRYLISLLQNNPDKETLDEALDSFKKNFLIFGNLKKDNKDYQDRMDFISALAWCPLIDIDSVARYREEFIKANPNFKKEIETIISSALKNREKSEKDKK</sequence>